<gene>
    <name evidence="1" type="ORF">CCAE0312_LOCUS5036</name>
</gene>
<name>A0A7S1XEU4_9RHOD</name>
<protein>
    <submittedName>
        <fullName evidence="1">Uncharacterized protein</fullName>
    </submittedName>
</protein>
<sequence length="370" mass="43098">MNMHSFPARDKSRWSAVPMGKSRRRMDVFIRSFVCLVLLFYFLEMERLDHTGEAGVLSRRFRELSMPTSHAFRNPSTAHQKWALDQLERLGAIFENRDVHFSGFIPALETRRYHNPEETRVLIQDWCSPNTKSPLSVIHPTPLVRYGSPVARLRSVFGGFSEASEKFNMVERVVTSRKIQSILDPECSRNALWLSSLMLKLSLQGHHVNLTCVVYSKRDLDQARLIFRRTNNVHVQLARDLKRSLQMSAELILLFDRFLDERLDWIQEAITYVASRGSKFALLTFSKERESPNYSPVFSWLLHFLSHLQDPPIAQKSKIFNLEYYPFCRWKPLETSPHNFDSPDGSSVQWFALYNSESLVPPHVHRSISK</sequence>
<dbReference type="AlphaFoldDB" id="A0A7S1XEU4"/>
<organism evidence="1">
    <name type="scientific">Compsopogon caeruleus</name>
    <dbReference type="NCBI Taxonomy" id="31354"/>
    <lineage>
        <taxon>Eukaryota</taxon>
        <taxon>Rhodophyta</taxon>
        <taxon>Compsopogonophyceae</taxon>
        <taxon>Compsopogonales</taxon>
        <taxon>Compsopogonaceae</taxon>
        <taxon>Compsopogon</taxon>
    </lineage>
</organism>
<proteinExistence type="predicted"/>
<evidence type="ECO:0000313" key="1">
    <source>
        <dbReference type="EMBL" id="CAD9232951.1"/>
    </source>
</evidence>
<dbReference type="EMBL" id="HBGH01009131">
    <property type="protein sequence ID" value="CAD9232951.1"/>
    <property type="molecule type" value="Transcribed_RNA"/>
</dbReference>
<reference evidence="1" key="1">
    <citation type="submission" date="2021-01" db="EMBL/GenBank/DDBJ databases">
        <authorList>
            <person name="Corre E."/>
            <person name="Pelletier E."/>
            <person name="Niang G."/>
            <person name="Scheremetjew M."/>
            <person name="Finn R."/>
            <person name="Kale V."/>
            <person name="Holt S."/>
            <person name="Cochrane G."/>
            <person name="Meng A."/>
            <person name="Brown T."/>
            <person name="Cohen L."/>
        </authorList>
    </citation>
    <scope>NUCLEOTIDE SEQUENCE</scope>
    <source>
        <strain evidence="1">SAG 36.94</strain>
    </source>
</reference>
<accession>A0A7S1XEU4</accession>